<protein>
    <recommendedName>
        <fullName evidence="2">non-specific protein-tyrosine kinase</fullName>
        <ecNumber evidence="2">2.7.10.2</ecNumber>
    </recommendedName>
</protein>
<evidence type="ECO:0000313" key="15">
    <source>
        <dbReference type="EMBL" id="WET64418.1"/>
    </source>
</evidence>
<evidence type="ECO:0000256" key="3">
    <source>
        <dbReference type="ARBA" id="ARBA00022679"/>
    </source>
</evidence>
<keyword evidence="4" id="KW-0547">Nucleotide-binding</keyword>
<evidence type="ECO:0000256" key="7">
    <source>
        <dbReference type="ARBA" id="ARBA00023137"/>
    </source>
</evidence>
<dbReference type="Proteomes" id="UP001221009">
    <property type="component" value="Chromosome"/>
</dbReference>
<evidence type="ECO:0000313" key="12">
    <source>
        <dbReference type="EMBL" id="CUN32593.1"/>
    </source>
</evidence>
<evidence type="ECO:0000313" key="14">
    <source>
        <dbReference type="EMBL" id="MDB9006155.1"/>
    </source>
</evidence>
<keyword evidence="9" id="KW-1133">Transmembrane helix</keyword>
<dbReference type="CDD" id="cd05387">
    <property type="entry name" value="BY-kinase"/>
    <property type="match status" value="1"/>
</dbReference>
<evidence type="ECO:0000259" key="10">
    <source>
        <dbReference type="Pfam" id="PF13614"/>
    </source>
</evidence>
<evidence type="ECO:0000256" key="2">
    <source>
        <dbReference type="ARBA" id="ARBA00011903"/>
    </source>
</evidence>
<dbReference type="EMBL" id="JAJCNI010000014">
    <property type="protein sequence ID" value="MCB6518619.1"/>
    <property type="molecule type" value="Genomic_DNA"/>
</dbReference>
<evidence type="ECO:0000313" key="13">
    <source>
        <dbReference type="EMBL" id="MCB6518619.1"/>
    </source>
</evidence>
<dbReference type="NCBIfam" id="TIGR01007">
    <property type="entry name" value="eps_fam"/>
    <property type="match status" value="1"/>
</dbReference>
<feature type="domain" description="AAA" evidence="10">
    <location>
        <begin position="597"/>
        <end position="753"/>
    </location>
</feature>
<dbReference type="EMBL" id="CYXP01000012">
    <property type="protein sequence ID" value="CUN32593.1"/>
    <property type="molecule type" value="Genomic_DNA"/>
</dbReference>
<evidence type="ECO:0000256" key="1">
    <source>
        <dbReference type="ARBA" id="ARBA00007316"/>
    </source>
</evidence>
<dbReference type="InterPro" id="IPR032807">
    <property type="entry name" value="GNVR"/>
</dbReference>
<comment type="similarity">
    <text evidence="1">Belongs to the CpsD/CapB family.</text>
</comment>
<keyword evidence="9" id="KW-0812">Transmembrane</keyword>
<dbReference type="GO" id="GO:0005886">
    <property type="term" value="C:plasma membrane"/>
    <property type="evidence" value="ECO:0007669"/>
    <property type="project" value="TreeGrafter"/>
</dbReference>
<accession>A0A174T8D7</accession>
<reference evidence="12 16" key="1">
    <citation type="submission" date="2015-09" db="EMBL/GenBank/DDBJ databases">
        <authorList>
            <consortium name="Pathogen Informatics"/>
        </authorList>
    </citation>
    <scope>NUCLEOTIDE SEQUENCE [LARGE SCALE GENOMIC DNA]</scope>
    <source>
        <strain evidence="12 16">2789STDY5608872</strain>
    </source>
</reference>
<keyword evidence="7" id="KW-0829">Tyrosine-protein kinase</keyword>
<reference evidence="15" key="4">
    <citation type="submission" date="2023-03" db="EMBL/GenBank/DDBJ databases">
        <title>Parabacteroides distasonis, a bacteria resistant against UC.</title>
        <authorList>
            <person name="Dai W."/>
        </authorList>
    </citation>
    <scope>NUCLEOTIDE SEQUENCE</scope>
    <source>
        <strain evidence="15">F1-28</strain>
    </source>
</reference>
<dbReference type="EMBL" id="CP120353">
    <property type="protein sequence ID" value="WET64418.1"/>
    <property type="molecule type" value="Genomic_DNA"/>
</dbReference>
<keyword evidence="3 12" id="KW-0808">Transferase</keyword>
<name>A0A174T8D7_PARDI</name>
<keyword evidence="6" id="KW-0067">ATP-binding</keyword>
<evidence type="ECO:0000259" key="11">
    <source>
        <dbReference type="Pfam" id="PF13807"/>
    </source>
</evidence>
<organism evidence="12 16">
    <name type="scientific">Parabacteroides distasonis</name>
    <dbReference type="NCBI Taxonomy" id="823"/>
    <lineage>
        <taxon>Bacteria</taxon>
        <taxon>Pseudomonadati</taxon>
        <taxon>Bacteroidota</taxon>
        <taxon>Bacteroidia</taxon>
        <taxon>Bacteroidales</taxon>
        <taxon>Tannerellaceae</taxon>
        <taxon>Parabacteroides</taxon>
    </lineage>
</organism>
<proteinExistence type="inferred from homology"/>
<dbReference type="InterPro" id="IPR025669">
    <property type="entry name" value="AAA_dom"/>
</dbReference>
<dbReference type="InterPro" id="IPR050445">
    <property type="entry name" value="Bact_polysacc_biosynth/exp"/>
</dbReference>
<dbReference type="Pfam" id="PF13807">
    <property type="entry name" value="GNVR"/>
    <property type="match status" value="1"/>
</dbReference>
<evidence type="ECO:0000256" key="9">
    <source>
        <dbReference type="SAM" id="Phobius"/>
    </source>
</evidence>
<dbReference type="Pfam" id="PF13614">
    <property type="entry name" value="AAA_31"/>
    <property type="match status" value="1"/>
</dbReference>
<dbReference type="GeneID" id="93524169"/>
<feature type="transmembrane region" description="Helical" evidence="9">
    <location>
        <begin position="21"/>
        <end position="44"/>
    </location>
</feature>
<evidence type="ECO:0000256" key="6">
    <source>
        <dbReference type="ARBA" id="ARBA00022840"/>
    </source>
</evidence>
<evidence type="ECO:0000256" key="5">
    <source>
        <dbReference type="ARBA" id="ARBA00022777"/>
    </source>
</evidence>
<dbReference type="Proteomes" id="UP001210126">
    <property type="component" value="Unassembled WGS sequence"/>
</dbReference>
<keyword evidence="5 12" id="KW-0418">Kinase</keyword>
<dbReference type="Proteomes" id="UP001198806">
    <property type="component" value="Unassembled WGS sequence"/>
</dbReference>
<dbReference type="EC" id="2.7.10.2" evidence="2"/>
<sequence>MEIPKEDRIDFIRIKDFISLCILNWKWFVVSILLITSMGVVYVLRSPSVFSRTMTIQIQSDMQGKSLPSNFESFEDLGIIQPKSNVLDEIVALQSPSIMTEVVKRLNLYIHYAIPGRFHGKELYGPFLPVLVSMPDWQGNESGEFTMHLQGNKVKLSDFIWKGDAISLPSDISATLSDTIASPLGRLLIEPTPIYTADNEYVLHVTIDPLLSTIRNFNNKLTVTQYNEKSSIVELIFKDTSISRIEEILNMLVAVYNENWMKDKNQIMVATSMFINERINIIERELGSVDENISSYKSENLLPDVQAASDLYISQNSAADAQLLSLNNQLYMTRYVRNYLLDNANKEKLLPVNSGIENMSIENQISEYNGKLLQRNGLMANSSTVNPLVMDMDEVLAELRKAIIASIDNQYHKLEMQIGSLQKDKSQVTAHLAANPSQAKFLLSIERQQKVKESLYLFLLQKREENELAQAFITNNTRVITPPYGNDIPVEPQKRKIVLFAFVLSLLIPATILLIKKSLDTKVRDKKDVVELSLPFLGEIPQWNSKKRRKNYFHGKKTDWDSPAILVENGKRDIMNEAFRVLRTNLEFIVNKEQKSRIIILTSFVQGSGKTFLTINTAISLAVKGSKVLIIDGDLRRNAISKFIHFHKKGLSDYLAGEFNDIEKLFISKIELDADSEYTDENGKRFLSDNLHVLPVGTIPPNPTELLLNARFGQLLAEVRTRYDYIFIDCPPVNIMADSQIIGQYADYTIFIVRAGFLDRAMLPELEKIYRKNTYKNMSLVLNGTDMGGGHYGYKYGYHSYNYYTDEN</sequence>
<dbReference type="RefSeq" id="WP_009018606.1">
    <property type="nucleotide sequence ID" value="NZ_CACRUW010000002.1"/>
</dbReference>
<gene>
    <name evidence="12" type="primary">etk</name>
    <name evidence="12" type="ORF">ERS852429_04080</name>
    <name evidence="13" type="ORF">LI194_12520</name>
    <name evidence="15" type="ORF">P2T59_00115</name>
    <name evidence="14" type="ORF">PN599_14225</name>
</gene>
<dbReference type="EMBL" id="JAQMPJ010000013">
    <property type="protein sequence ID" value="MDB9006155.1"/>
    <property type="molecule type" value="Genomic_DNA"/>
</dbReference>
<dbReference type="AlphaFoldDB" id="A0A174T8D7"/>
<feature type="domain" description="Tyrosine-protein kinase G-rich" evidence="11">
    <location>
        <begin position="442"/>
        <end position="517"/>
    </location>
</feature>
<evidence type="ECO:0000256" key="4">
    <source>
        <dbReference type="ARBA" id="ARBA00022741"/>
    </source>
</evidence>
<dbReference type="GO" id="GO:0004715">
    <property type="term" value="F:non-membrane spanning protein tyrosine kinase activity"/>
    <property type="evidence" value="ECO:0007669"/>
    <property type="project" value="UniProtKB-EC"/>
</dbReference>
<dbReference type="Proteomes" id="UP000095591">
    <property type="component" value="Unassembled WGS sequence"/>
</dbReference>
<evidence type="ECO:0000313" key="16">
    <source>
        <dbReference type="Proteomes" id="UP000095591"/>
    </source>
</evidence>
<dbReference type="Gene3D" id="3.40.50.300">
    <property type="entry name" value="P-loop containing nucleotide triphosphate hydrolases"/>
    <property type="match status" value="1"/>
</dbReference>
<dbReference type="PANTHER" id="PTHR32309">
    <property type="entry name" value="TYROSINE-PROTEIN KINASE"/>
    <property type="match status" value="1"/>
</dbReference>
<dbReference type="InterPro" id="IPR027417">
    <property type="entry name" value="P-loop_NTPase"/>
</dbReference>
<evidence type="ECO:0000256" key="8">
    <source>
        <dbReference type="ARBA" id="ARBA00051245"/>
    </source>
</evidence>
<dbReference type="GO" id="GO:0005524">
    <property type="term" value="F:ATP binding"/>
    <property type="evidence" value="ECO:0007669"/>
    <property type="project" value="UniProtKB-KW"/>
</dbReference>
<comment type="catalytic activity">
    <reaction evidence="8">
        <text>L-tyrosyl-[protein] + ATP = O-phospho-L-tyrosyl-[protein] + ADP + H(+)</text>
        <dbReference type="Rhea" id="RHEA:10596"/>
        <dbReference type="Rhea" id="RHEA-COMP:10136"/>
        <dbReference type="Rhea" id="RHEA-COMP:20101"/>
        <dbReference type="ChEBI" id="CHEBI:15378"/>
        <dbReference type="ChEBI" id="CHEBI:30616"/>
        <dbReference type="ChEBI" id="CHEBI:46858"/>
        <dbReference type="ChEBI" id="CHEBI:61978"/>
        <dbReference type="ChEBI" id="CHEBI:456216"/>
        <dbReference type="EC" id="2.7.10.2"/>
    </reaction>
</comment>
<keyword evidence="9" id="KW-0472">Membrane</keyword>
<reference evidence="13" key="2">
    <citation type="submission" date="2021-10" db="EMBL/GenBank/DDBJ databases">
        <title>Collection of gut derived symbiotic bacterial strains cultured from healthy donors.</title>
        <authorList>
            <person name="Lin H."/>
            <person name="Littmann E."/>
            <person name="Kohout C."/>
            <person name="Pamer E.G."/>
        </authorList>
    </citation>
    <scope>NUCLEOTIDE SEQUENCE</scope>
    <source>
        <strain evidence="13">DFI.2.94</strain>
    </source>
</reference>
<dbReference type="PANTHER" id="PTHR32309:SF13">
    <property type="entry name" value="FERRIC ENTEROBACTIN TRANSPORT PROTEIN FEPE"/>
    <property type="match status" value="1"/>
</dbReference>
<dbReference type="SUPFAM" id="SSF52540">
    <property type="entry name" value="P-loop containing nucleoside triphosphate hydrolases"/>
    <property type="match status" value="1"/>
</dbReference>
<dbReference type="InterPro" id="IPR005702">
    <property type="entry name" value="Wzc-like_C"/>
</dbReference>
<reference evidence="14" key="3">
    <citation type="submission" date="2023-01" db="EMBL/GenBank/DDBJ databases">
        <title>Human gut microbiome strain richness.</title>
        <authorList>
            <person name="Chen-Liaw A."/>
        </authorList>
    </citation>
    <scope>NUCLEOTIDE SEQUENCE</scope>
    <source>
        <strain evidence="14">RTP21484st1_E5_RTP21484_190118</strain>
    </source>
</reference>